<dbReference type="Gene3D" id="1.10.287.110">
    <property type="entry name" value="DnaJ domain"/>
    <property type="match status" value="1"/>
</dbReference>
<organism evidence="1 2">
    <name type="scientific">Arthrobacter ginkgonis</name>
    <dbReference type="NCBI Taxonomy" id="1630594"/>
    <lineage>
        <taxon>Bacteria</taxon>
        <taxon>Bacillati</taxon>
        <taxon>Actinomycetota</taxon>
        <taxon>Actinomycetes</taxon>
        <taxon>Micrococcales</taxon>
        <taxon>Micrococcaceae</taxon>
        <taxon>Arthrobacter</taxon>
    </lineage>
</organism>
<keyword evidence="2" id="KW-1185">Reference proteome</keyword>
<comment type="caution">
    <text evidence="1">The sequence shown here is derived from an EMBL/GenBank/DDBJ whole genome shotgun (WGS) entry which is preliminary data.</text>
</comment>
<protein>
    <recommendedName>
        <fullName evidence="3">J domain-containing protein</fullName>
    </recommendedName>
</protein>
<dbReference type="Proteomes" id="UP001500752">
    <property type="component" value="Unassembled WGS sequence"/>
</dbReference>
<dbReference type="SUPFAM" id="SSF46565">
    <property type="entry name" value="Chaperone J-domain"/>
    <property type="match status" value="1"/>
</dbReference>
<name>A0ABP7CF77_9MICC</name>
<proteinExistence type="predicted"/>
<evidence type="ECO:0008006" key="3">
    <source>
        <dbReference type="Google" id="ProtNLM"/>
    </source>
</evidence>
<gene>
    <name evidence="1" type="ORF">GCM10023081_25260</name>
</gene>
<evidence type="ECO:0000313" key="1">
    <source>
        <dbReference type="EMBL" id="GAA3686898.1"/>
    </source>
</evidence>
<accession>A0ABP7CF77</accession>
<evidence type="ECO:0000313" key="2">
    <source>
        <dbReference type="Proteomes" id="UP001500752"/>
    </source>
</evidence>
<sequence>MDHYALLGVEPDAQADEIDQAARHALWRPALTREEAARISRAWFALRDPARRRDYDAGITDFAPPTLEAGDAH</sequence>
<dbReference type="EMBL" id="BAABEO010000017">
    <property type="protein sequence ID" value="GAA3686898.1"/>
    <property type="molecule type" value="Genomic_DNA"/>
</dbReference>
<reference evidence="2" key="1">
    <citation type="journal article" date="2019" name="Int. J. Syst. Evol. Microbiol.">
        <title>The Global Catalogue of Microorganisms (GCM) 10K type strain sequencing project: providing services to taxonomists for standard genome sequencing and annotation.</title>
        <authorList>
            <consortium name="The Broad Institute Genomics Platform"/>
            <consortium name="The Broad Institute Genome Sequencing Center for Infectious Disease"/>
            <person name="Wu L."/>
            <person name="Ma J."/>
        </authorList>
    </citation>
    <scope>NUCLEOTIDE SEQUENCE [LARGE SCALE GENOMIC DNA]</scope>
    <source>
        <strain evidence="2">JCM 30742</strain>
    </source>
</reference>
<dbReference type="RefSeq" id="WP_345151209.1">
    <property type="nucleotide sequence ID" value="NZ_BAABEO010000017.1"/>
</dbReference>
<dbReference type="InterPro" id="IPR036869">
    <property type="entry name" value="J_dom_sf"/>
</dbReference>